<gene>
    <name evidence="1" type="ORF">F5148DRAFT_148083</name>
</gene>
<proteinExistence type="predicted"/>
<name>A0ACC0TRI9_9AGAM</name>
<organism evidence="1 2">
    <name type="scientific">Russula earlei</name>
    <dbReference type="NCBI Taxonomy" id="71964"/>
    <lineage>
        <taxon>Eukaryota</taxon>
        <taxon>Fungi</taxon>
        <taxon>Dikarya</taxon>
        <taxon>Basidiomycota</taxon>
        <taxon>Agaricomycotina</taxon>
        <taxon>Agaricomycetes</taxon>
        <taxon>Russulales</taxon>
        <taxon>Russulaceae</taxon>
        <taxon>Russula</taxon>
    </lineage>
</organism>
<comment type="caution">
    <text evidence="1">The sequence shown here is derived from an EMBL/GenBank/DDBJ whole genome shotgun (WGS) entry which is preliminary data.</text>
</comment>
<sequence length="77" mass="8849">MMSFWEFVARFVVCIAKTRGQSYPQHLRLESWTWVPAHTNHVSGKSQSANFEPRTSDRHAVLIIDLMISMSSVQQQG</sequence>
<dbReference type="Proteomes" id="UP001207468">
    <property type="component" value="Unassembled WGS sequence"/>
</dbReference>
<dbReference type="EMBL" id="JAGFNK010001362">
    <property type="protein sequence ID" value="KAI9432145.1"/>
    <property type="molecule type" value="Genomic_DNA"/>
</dbReference>
<evidence type="ECO:0000313" key="2">
    <source>
        <dbReference type="Proteomes" id="UP001207468"/>
    </source>
</evidence>
<accession>A0ACC0TRI9</accession>
<reference evidence="1" key="1">
    <citation type="submission" date="2021-03" db="EMBL/GenBank/DDBJ databases">
        <title>Evolutionary priming and transition to the ectomycorrhizal habit in an iconic lineage of mushroom-forming fungi: is preadaptation a requirement?</title>
        <authorList>
            <consortium name="DOE Joint Genome Institute"/>
            <person name="Looney B.P."/>
            <person name="Miyauchi S."/>
            <person name="Morin E."/>
            <person name="Drula E."/>
            <person name="Courty P.E."/>
            <person name="Chicoki N."/>
            <person name="Fauchery L."/>
            <person name="Kohler A."/>
            <person name="Kuo A."/>
            <person name="LaButti K."/>
            <person name="Pangilinan J."/>
            <person name="Lipzen A."/>
            <person name="Riley R."/>
            <person name="Andreopoulos W."/>
            <person name="He G."/>
            <person name="Johnson J."/>
            <person name="Barry K.W."/>
            <person name="Grigoriev I.V."/>
            <person name="Nagy L."/>
            <person name="Hibbett D."/>
            <person name="Henrissat B."/>
            <person name="Matheny P.B."/>
            <person name="Labbe J."/>
            <person name="Martin A.F."/>
        </authorList>
    </citation>
    <scope>NUCLEOTIDE SEQUENCE</scope>
    <source>
        <strain evidence="1">BPL698</strain>
    </source>
</reference>
<evidence type="ECO:0000313" key="1">
    <source>
        <dbReference type="EMBL" id="KAI9432145.1"/>
    </source>
</evidence>
<keyword evidence="2" id="KW-1185">Reference proteome</keyword>
<protein>
    <submittedName>
        <fullName evidence="1">Uncharacterized protein</fullName>
    </submittedName>
</protein>